<accession>A0AB74UF76</accession>
<feature type="domain" description="Type 4 secretion system PilS N-terminal" evidence="2">
    <location>
        <begin position="62"/>
        <end position="194"/>
    </location>
</feature>
<evidence type="ECO:0000313" key="3">
    <source>
        <dbReference type="EMBL" id="XCJ80029.1"/>
    </source>
</evidence>
<feature type="transmembrane region" description="Helical" evidence="1">
    <location>
        <begin position="36"/>
        <end position="59"/>
    </location>
</feature>
<dbReference type="Gene3D" id="3.30.1690.10">
    <property type="entry name" value="TcpA-like pilin"/>
    <property type="match status" value="1"/>
</dbReference>
<proteinExistence type="predicted"/>
<keyword evidence="1" id="KW-1133">Transmembrane helix</keyword>
<keyword evidence="1" id="KW-0472">Membrane</keyword>
<dbReference type="EMBL" id="CP159578">
    <property type="protein sequence ID" value="XCJ80029.1"/>
    <property type="molecule type" value="Genomic_DNA"/>
</dbReference>
<dbReference type="Pfam" id="PF08805">
    <property type="entry name" value="PilS"/>
    <property type="match status" value="1"/>
</dbReference>
<evidence type="ECO:0000256" key="1">
    <source>
        <dbReference type="SAM" id="Phobius"/>
    </source>
</evidence>
<gene>
    <name evidence="3" type="ORF">ABV408_02350</name>
</gene>
<name>A0AB74UF76_9GAMM</name>
<dbReference type="InterPro" id="IPR014911">
    <property type="entry name" value="PilS_N"/>
</dbReference>
<keyword evidence="1" id="KW-0812">Transmembrane</keyword>
<protein>
    <submittedName>
        <fullName evidence="3">Type 4 pilus major pilin</fullName>
    </submittedName>
</protein>
<sequence>MISATDTFVTHQSVDESELGGPVRRRQRGAMAVGEMVIYLIVFIVFSALATWAGSYLIARGDASMATSNAQALLSSAPQFRGVGGYGNGSLLPSLDIAGAIPSTMTYDKETDQLTNNWNGMVQLQGKDAGYALLYTNVPQDACITMAQNVNLDKKIDLMVNQTGSGSGAKGGSMTRSEATSKCNKDYNTLLWRTNVSSFNNQGLPR</sequence>
<reference evidence="3" key="1">
    <citation type="submission" date="2024-06" db="EMBL/GenBank/DDBJ databases">
        <title>Complete genome of Salinicola endophyticus HNIBRBA4755.</title>
        <authorList>
            <person name="Shin S.Y."/>
            <person name="Kang H."/>
            <person name="Song J."/>
        </authorList>
    </citation>
    <scope>NUCLEOTIDE SEQUENCE</scope>
    <source>
        <strain evidence="3">HNIBRBA4755</strain>
    </source>
</reference>
<dbReference type="InterPro" id="IPR045584">
    <property type="entry name" value="Pilin-like"/>
</dbReference>
<evidence type="ECO:0000259" key="2">
    <source>
        <dbReference type="Pfam" id="PF08805"/>
    </source>
</evidence>
<organism evidence="3">
    <name type="scientific">Salinicola endophyticus</name>
    <dbReference type="NCBI Taxonomy" id="1949083"/>
    <lineage>
        <taxon>Bacteria</taxon>
        <taxon>Pseudomonadati</taxon>
        <taxon>Pseudomonadota</taxon>
        <taxon>Gammaproteobacteria</taxon>
        <taxon>Oceanospirillales</taxon>
        <taxon>Halomonadaceae</taxon>
        <taxon>Salinicola</taxon>
    </lineage>
</organism>
<dbReference type="SUPFAM" id="SSF54523">
    <property type="entry name" value="Pili subunits"/>
    <property type="match status" value="1"/>
</dbReference>
<dbReference type="AlphaFoldDB" id="A0AB74UF76"/>
<dbReference type="RefSeq" id="WP_353980879.1">
    <property type="nucleotide sequence ID" value="NZ_CP159578.1"/>
</dbReference>